<evidence type="ECO:0000313" key="11">
    <source>
        <dbReference type="EMBL" id="MEA5140814.1"/>
    </source>
</evidence>
<protein>
    <recommendedName>
        <fullName evidence="7">Nicotinamide phosphoribosyltransferase</fullName>
        <ecNumber evidence="6">2.4.2.12</ecNumber>
    </recommendedName>
</protein>
<keyword evidence="12" id="KW-1185">Reference proteome</keyword>
<dbReference type="PANTHER" id="PTHR43816">
    <property type="entry name" value="NICOTINAMIDE PHOSPHORIBOSYLTRANSFERASE"/>
    <property type="match status" value="1"/>
</dbReference>
<evidence type="ECO:0000256" key="4">
    <source>
        <dbReference type="ARBA" id="ARBA00022679"/>
    </source>
</evidence>
<proteinExistence type="inferred from homology"/>
<evidence type="ECO:0000259" key="10">
    <source>
        <dbReference type="Pfam" id="PF18127"/>
    </source>
</evidence>
<evidence type="ECO:0000256" key="7">
    <source>
        <dbReference type="ARBA" id="ARBA00035036"/>
    </source>
</evidence>
<dbReference type="InterPro" id="IPR013785">
    <property type="entry name" value="Aldolase_TIM"/>
</dbReference>
<evidence type="ECO:0000256" key="3">
    <source>
        <dbReference type="ARBA" id="ARBA00022676"/>
    </source>
</evidence>
<dbReference type="Gene3D" id="3.20.20.70">
    <property type="entry name" value="Aldolase class I"/>
    <property type="match status" value="1"/>
</dbReference>
<dbReference type="GO" id="GO:0016757">
    <property type="term" value="F:glycosyltransferase activity"/>
    <property type="evidence" value="ECO:0007669"/>
    <property type="project" value="UniProtKB-KW"/>
</dbReference>
<dbReference type="Proteomes" id="UP001302949">
    <property type="component" value="Unassembled WGS sequence"/>
</dbReference>
<dbReference type="PANTHER" id="PTHR43816:SF1">
    <property type="entry name" value="NICOTINAMIDE PHOSPHORIBOSYLTRANSFERASE"/>
    <property type="match status" value="1"/>
</dbReference>
<keyword evidence="11" id="KW-0436">Ligase</keyword>
<dbReference type="InterPro" id="IPR041525">
    <property type="entry name" value="N/Namide_PRibTrfase"/>
</dbReference>
<dbReference type="Pfam" id="PF04095">
    <property type="entry name" value="NAPRTase"/>
    <property type="match status" value="1"/>
</dbReference>
<dbReference type="EMBL" id="JAYFUM010000021">
    <property type="protein sequence ID" value="MEA5140814.1"/>
    <property type="molecule type" value="Genomic_DNA"/>
</dbReference>
<comment type="similarity">
    <text evidence="1">Belongs to the NAPRTase family.</text>
</comment>
<evidence type="ECO:0000313" key="12">
    <source>
        <dbReference type="Proteomes" id="UP001302949"/>
    </source>
</evidence>
<dbReference type="InterPro" id="IPR016471">
    <property type="entry name" value="Nicotinamide_PRibTrfase"/>
</dbReference>
<dbReference type="RefSeq" id="WP_323297970.1">
    <property type="nucleotide sequence ID" value="NZ_JAYFUM010000021.1"/>
</dbReference>
<dbReference type="InterPro" id="IPR036068">
    <property type="entry name" value="Nicotinate_pribotase-like_C"/>
</dbReference>
<keyword evidence="4" id="KW-0808">Transferase</keyword>
<comment type="catalytic activity">
    <reaction evidence="8">
        <text>beta-nicotinamide D-ribonucleotide + diphosphate = 5-phospho-alpha-D-ribose 1-diphosphate + nicotinamide + H(+)</text>
        <dbReference type="Rhea" id="RHEA:16149"/>
        <dbReference type="ChEBI" id="CHEBI:14649"/>
        <dbReference type="ChEBI" id="CHEBI:15378"/>
        <dbReference type="ChEBI" id="CHEBI:17154"/>
        <dbReference type="ChEBI" id="CHEBI:33019"/>
        <dbReference type="ChEBI" id="CHEBI:58017"/>
        <dbReference type="EC" id="2.4.2.12"/>
    </reaction>
    <physiologicalReaction direction="right-to-left" evidence="8">
        <dbReference type="Rhea" id="RHEA:16151"/>
    </physiologicalReaction>
</comment>
<comment type="pathway">
    <text evidence="5">Cofactor biosynthesis; NAD(+) biosynthesis; nicotinamide D-ribonucleotide from 5-phospho-alpha-D-ribose 1-diphosphate and nicotinamide: step 1/1.</text>
</comment>
<keyword evidence="2" id="KW-0662">Pyridine nucleotide biosynthesis</keyword>
<dbReference type="GO" id="GO:0004516">
    <property type="term" value="F:nicotinate phosphoribosyltransferase activity"/>
    <property type="evidence" value="ECO:0007669"/>
    <property type="project" value="UniProtKB-EC"/>
</dbReference>
<comment type="caution">
    <text evidence="11">The sequence shown here is derived from an EMBL/GenBank/DDBJ whole genome shotgun (WGS) entry which is preliminary data.</text>
</comment>
<dbReference type="PIRSF" id="PIRSF005943">
    <property type="entry name" value="NMPRT"/>
    <property type="match status" value="1"/>
</dbReference>
<evidence type="ECO:0000256" key="6">
    <source>
        <dbReference type="ARBA" id="ARBA00035024"/>
    </source>
</evidence>
<dbReference type="InterPro" id="IPR041529">
    <property type="entry name" value="DUF5598"/>
</dbReference>
<evidence type="ECO:0000256" key="2">
    <source>
        <dbReference type="ARBA" id="ARBA00022642"/>
    </source>
</evidence>
<dbReference type="NCBIfam" id="NF006629">
    <property type="entry name" value="PRK09198.1"/>
    <property type="match status" value="1"/>
</dbReference>
<keyword evidence="3 11" id="KW-0328">Glycosyltransferase</keyword>
<sequence>MENNIILLTDSYKVSHYQQYPKGTSQIYSYFESRGGKFEDVTFFGLQFLLKEYLAGEVVSQAKIDRAAKLFTAHFGNEKLFNKAGWEYILHQHQGRLPIRIKAVPEGKVIPVHNVMMTVENTDPNCFWLTNFLETLLLQLWYPCTVATISREVRKVILQYLSATGDPSTIDFKLHDFGFRGVSSVDSAGIGGASHLINFMGTDTVAALTFIQEYYGNQDDMFGFSIPAAEHSTITSWGQSQEVAAYQNMLEQYPEGLVAVVSDSYDIYNACEKLWGEVLKNQILGRKGTLVVRPDSGEPKDVVLKVAEILGEKIGFTVNEKGYKVLNPNIRIIQGDGVNYESIGDILENLKNHGWSADNVAFGMGGALLQKVNRDTQKFAFKCSSATVNGEDRVVFKDPITDHGKISKKGRLKLVYENQKYQTRNLEESGDDVLETIFENGEILQEITFSEVKENSL</sequence>
<evidence type="ECO:0000259" key="9">
    <source>
        <dbReference type="Pfam" id="PF04095"/>
    </source>
</evidence>
<dbReference type="EC" id="2.4.2.12" evidence="6"/>
<name>A0ABU5QEQ3_9BACT</name>
<dbReference type="Pfam" id="PF18127">
    <property type="entry name" value="NAMPT_N"/>
    <property type="match status" value="1"/>
</dbReference>
<accession>A0ABU5QEQ3</accession>
<evidence type="ECO:0000256" key="5">
    <source>
        <dbReference type="ARBA" id="ARBA00035007"/>
    </source>
</evidence>
<dbReference type="CDD" id="cd01569">
    <property type="entry name" value="PBEF_like"/>
    <property type="match status" value="1"/>
</dbReference>
<feature type="domain" description="Nicotinate/nicotinamide phosphoribosyltransferase" evidence="9">
    <location>
        <begin position="172"/>
        <end position="421"/>
    </location>
</feature>
<dbReference type="SUPFAM" id="SSF51690">
    <property type="entry name" value="Nicotinate/Quinolinate PRTase C-terminal domain-like"/>
    <property type="match status" value="1"/>
</dbReference>
<evidence type="ECO:0000256" key="8">
    <source>
        <dbReference type="ARBA" id="ARBA00047835"/>
    </source>
</evidence>
<gene>
    <name evidence="11" type="ORF">VB248_16810</name>
</gene>
<reference evidence="11 12" key="1">
    <citation type="submission" date="2023-12" db="EMBL/GenBank/DDBJ databases">
        <title>Novel species of the genus Arcicella isolated from rivers.</title>
        <authorList>
            <person name="Lu H."/>
        </authorList>
    </citation>
    <scope>NUCLEOTIDE SEQUENCE [LARGE SCALE GENOMIC DNA]</scope>
    <source>
        <strain evidence="11 12">KCTC 23307</strain>
    </source>
</reference>
<feature type="domain" description="Nicotinamide phosphoribosyltransferase N-terminal" evidence="10">
    <location>
        <begin position="4"/>
        <end position="101"/>
    </location>
</feature>
<evidence type="ECO:0000256" key="1">
    <source>
        <dbReference type="ARBA" id="ARBA00010897"/>
    </source>
</evidence>
<organism evidence="11 12">
    <name type="scientific">Arcicella rigui</name>
    <dbReference type="NCBI Taxonomy" id="797020"/>
    <lineage>
        <taxon>Bacteria</taxon>
        <taxon>Pseudomonadati</taxon>
        <taxon>Bacteroidota</taxon>
        <taxon>Cytophagia</taxon>
        <taxon>Cytophagales</taxon>
        <taxon>Flectobacillaceae</taxon>
        <taxon>Arcicella</taxon>
    </lineage>
</organism>